<feature type="non-terminal residue" evidence="12">
    <location>
        <position position="1212"/>
    </location>
</feature>
<evidence type="ECO:0000256" key="2">
    <source>
        <dbReference type="ARBA" id="ARBA00022448"/>
    </source>
</evidence>
<dbReference type="GO" id="GO:0099604">
    <property type="term" value="F:ligand-gated calcium channel activity"/>
    <property type="evidence" value="ECO:0007669"/>
    <property type="project" value="TreeGrafter"/>
</dbReference>
<feature type="transmembrane region" description="Helical" evidence="9">
    <location>
        <begin position="1044"/>
        <end position="1066"/>
    </location>
</feature>
<evidence type="ECO:0000256" key="3">
    <source>
        <dbReference type="ARBA" id="ARBA00022692"/>
    </source>
</evidence>
<evidence type="ECO:0000313" key="12">
    <source>
        <dbReference type="EMBL" id="CAF4433686.1"/>
    </source>
</evidence>
<reference evidence="12" key="1">
    <citation type="submission" date="2021-02" db="EMBL/GenBank/DDBJ databases">
        <authorList>
            <person name="Nowell W R."/>
        </authorList>
    </citation>
    <scope>NUCLEOTIDE SEQUENCE</scope>
</reference>
<evidence type="ECO:0000259" key="11">
    <source>
        <dbReference type="Pfam" id="PF25508"/>
    </source>
</evidence>
<organism evidence="12 13">
    <name type="scientific">Rotaria socialis</name>
    <dbReference type="NCBI Taxonomy" id="392032"/>
    <lineage>
        <taxon>Eukaryota</taxon>
        <taxon>Metazoa</taxon>
        <taxon>Spiralia</taxon>
        <taxon>Gnathifera</taxon>
        <taxon>Rotifera</taxon>
        <taxon>Eurotatoria</taxon>
        <taxon>Bdelloidea</taxon>
        <taxon>Philodinida</taxon>
        <taxon>Philodinidae</taxon>
        <taxon>Rotaria</taxon>
    </lineage>
</organism>
<feature type="transmembrane region" description="Helical" evidence="9">
    <location>
        <begin position="1078"/>
        <end position="1099"/>
    </location>
</feature>
<feature type="domain" description="TRPM SLOG" evidence="10">
    <location>
        <begin position="434"/>
        <end position="641"/>
    </location>
</feature>
<dbReference type="InterPro" id="IPR002172">
    <property type="entry name" value="LDrepeatLR_classA_rpt"/>
</dbReference>
<evidence type="ECO:0000256" key="1">
    <source>
        <dbReference type="ARBA" id="ARBA00004141"/>
    </source>
</evidence>
<dbReference type="Proteomes" id="UP000663873">
    <property type="component" value="Unassembled WGS sequence"/>
</dbReference>
<evidence type="ECO:0000256" key="9">
    <source>
        <dbReference type="SAM" id="Phobius"/>
    </source>
</evidence>
<keyword evidence="6 9" id="KW-0472">Membrane</keyword>
<dbReference type="SMART" id="SM00192">
    <property type="entry name" value="LDLa"/>
    <property type="match status" value="3"/>
</dbReference>
<feature type="transmembrane region" description="Helical" evidence="9">
    <location>
        <begin position="1187"/>
        <end position="1209"/>
    </location>
</feature>
<comment type="caution">
    <text evidence="12">The sequence shown here is derived from an EMBL/GenBank/DDBJ whole genome shotgun (WGS) entry which is preliminary data.</text>
</comment>
<dbReference type="PANTHER" id="PTHR13800">
    <property type="entry name" value="TRANSIENT RECEPTOR POTENTIAL CATION CHANNEL, SUBFAMILY M, MEMBER 6"/>
    <property type="match status" value="1"/>
</dbReference>
<dbReference type="InterPro" id="IPR041491">
    <property type="entry name" value="TRPM_SLOG"/>
</dbReference>
<keyword evidence="13" id="KW-1185">Reference proteome</keyword>
<dbReference type="AlphaFoldDB" id="A0A820R1G9"/>
<keyword evidence="8" id="KW-0407">Ion channel</keyword>
<keyword evidence="4 9" id="KW-1133">Transmembrane helix</keyword>
<gene>
    <name evidence="12" type="ORF">UJA718_LOCUS21532</name>
</gene>
<evidence type="ECO:0000256" key="4">
    <source>
        <dbReference type="ARBA" id="ARBA00022989"/>
    </source>
</evidence>
<evidence type="ECO:0000313" key="13">
    <source>
        <dbReference type="Proteomes" id="UP000663873"/>
    </source>
</evidence>
<protein>
    <submittedName>
        <fullName evidence="12">Uncharacterized protein</fullName>
    </submittedName>
</protein>
<keyword evidence="3 9" id="KW-0812">Transmembrane</keyword>
<dbReference type="Pfam" id="PF25508">
    <property type="entry name" value="TRPM2"/>
    <property type="match status" value="1"/>
</dbReference>
<dbReference type="GO" id="GO:0005886">
    <property type="term" value="C:plasma membrane"/>
    <property type="evidence" value="ECO:0007669"/>
    <property type="project" value="TreeGrafter"/>
</dbReference>
<accession>A0A820R1G9</accession>
<dbReference type="PANTHER" id="PTHR13800:SF12">
    <property type="entry name" value="TRANSIENT RECEPTOR POTENTIAL CATION CHANNEL SUBFAMILY M MEMBER-LIKE 2"/>
    <property type="match status" value="1"/>
</dbReference>
<name>A0A820R1G9_9BILA</name>
<evidence type="ECO:0000256" key="7">
    <source>
        <dbReference type="ARBA" id="ARBA00023157"/>
    </source>
</evidence>
<feature type="transmembrane region" description="Helical" evidence="9">
    <location>
        <begin position="872"/>
        <end position="889"/>
    </location>
</feature>
<dbReference type="Pfam" id="PF18139">
    <property type="entry name" value="LSDAT_euk"/>
    <property type="match status" value="1"/>
</dbReference>
<feature type="domain" description="TRPM-like" evidence="11">
    <location>
        <begin position="723"/>
        <end position="844"/>
    </location>
</feature>
<keyword evidence="7" id="KW-1015">Disulfide bond</keyword>
<feature type="transmembrane region" description="Helical" evidence="9">
    <location>
        <begin position="1111"/>
        <end position="1132"/>
    </location>
</feature>
<feature type="transmembrane region" description="Helical" evidence="9">
    <location>
        <begin position="969"/>
        <end position="988"/>
    </location>
</feature>
<keyword evidence="2" id="KW-0813">Transport</keyword>
<dbReference type="EMBL" id="CAJOBP010004227">
    <property type="protein sequence ID" value="CAF4433686.1"/>
    <property type="molecule type" value="Genomic_DNA"/>
</dbReference>
<evidence type="ECO:0000259" key="10">
    <source>
        <dbReference type="Pfam" id="PF18139"/>
    </source>
</evidence>
<evidence type="ECO:0000256" key="6">
    <source>
        <dbReference type="ARBA" id="ARBA00023136"/>
    </source>
</evidence>
<proteinExistence type="predicted"/>
<sequence>MRYSFVLHRIKFFPDIVKSVGAKRNYYDSPYSLIRVTCYIHLQCDRGGSSMCLDWREVCDGRIDCIDEAHCFQVEVNDCDVNEYRRHNGLCISDEFLTDNLAQCLDMSDFHTAEYTHNAYENNYVFEKEEHSCQPGKETFSCGNKQCVTDFDKCENKRYLLLMGSISTRGNLSREYWTIMICLTKILDQIMRHHVIKYYHHPLFILIYKLATLLLISQQYLYYSVMGIFYIILNDEYNSHYSSLYCCKNSSKCISKHRILDNISDCYRNDDEEDYKLSCTINDILRFKCNNENKCYSSVYPGKETCPPWRLRNLEEIPFVHAMERNSRPSSVASNKNKGNAYKLNLLGSQPDEDWTRAIHHELNIKRRTCTTFIPSSSVTDDRSANEVPCGCKRLRREHSWDISNGTDPRWRQEKHTRPAYNNAYGYIPNTHSHYIRCDIETQPSILAQLMYDVWKTKKPKLIMCIIGGAKYFKLSERLEREFIKGIIQASLRADGWIVTTGFKTGVVQLVGEAIHDHKVTNPRSHIVAIGCSKWGAAKNRASLIRKKTSTNPTQDATLRESKILRGQRDLEPNHTHFLLLDDGTYYGYDIGDYRTRFVIEVSHYKREDVPVVTVVVEGGPNTLFTIYQDLSNNIPIVLIDKERLYLLDKCCDKKPIISGGDLDLVLKKLIGDYVESIYTDTSTGFWRRLRICCQCQIGRVSDGREILYTDYNDNDSEVPDPTEAQNEAREFAYRDLFLWAILTNRIEMAKVIISHMQTRICSALIASKILKSYVSFAVDNESKEVLRSQAEQFEQYAIESLKCCYNYDEETACEIVVRRIYLFGGVSCLQVAVDADDKSFVGQPCCDQLLNNIWYDKMEPLESTSFERIKFVSSILTFGLFAPVIISFRQEKSDSIDFDNDRTNNYEMTVNQTEDETTPLLSKTRQRLNNYGINYSDIHAWKGNCCSKRCLTYLRHLKEFHESPFVKFSYNAASYIFFLLLFSYYLLFDFNIPTDEVPSIHWTEILVIIIVTTMLFEDIRQFLWQDSQSLNGKLSNYFIKKMFFSLTRIASYMLFYIGLILRFTYASTDEELSVAKIILAYDLEIWYIRSLAFLGIARNMGPKLVMIRKMLIDLFFFIYIILIAMIAYGVASRAMYNYSDPDPNDLTFDGRSIFRNILYPTYYLMYGSTDNELTALNQNRDFATAIATQVLLAAHMLFVNVLLINLLIAMF</sequence>
<comment type="subcellular location">
    <subcellularLocation>
        <location evidence="1">Membrane</location>
        <topology evidence="1">Multi-pass membrane protein</topology>
    </subcellularLocation>
</comment>
<feature type="transmembrane region" description="Helical" evidence="9">
    <location>
        <begin position="1000"/>
        <end position="1017"/>
    </location>
</feature>
<dbReference type="InterPro" id="IPR050927">
    <property type="entry name" value="TRPM"/>
</dbReference>
<evidence type="ECO:0000256" key="8">
    <source>
        <dbReference type="ARBA" id="ARBA00023303"/>
    </source>
</evidence>
<keyword evidence="5" id="KW-0406">Ion transport</keyword>
<evidence type="ECO:0000256" key="5">
    <source>
        <dbReference type="ARBA" id="ARBA00023065"/>
    </source>
</evidence>
<dbReference type="InterPro" id="IPR057366">
    <property type="entry name" value="TRPM-like"/>
</dbReference>